<dbReference type="EMBL" id="JBBPBM010000244">
    <property type="protein sequence ID" value="KAK8498901.1"/>
    <property type="molecule type" value="Genomic_DNA"/>
</dbReference>
<evidence type="ECO:0000313" key="5">
    <source>
        <dbReference type="Proteomes" id="UP001472677"/>
    </source>
</evidence>
<evidence type="ECO:0000256" key="1">
    <source>
        <dbReference type="ARBA" id="ARBA00004123"/>
    </source>
</evidence>
<gene>
    <name evidence="4" type="ORF">V6N12_044633</name>
</gene>
<dbReference type="SUPFAM" id="SSF158639">
    <property type="entry name" value="ENT-like"/>
    <property type="match status" value="1"/>
</dbReference>
<comment type="subcellular location">
    <subcellularLocation>
        <location evidence="1">Nucleus</location>
    </subcellularLocation>
</comment>
<evidence type="ECO:0000256" key="2">
    <source>
        <dbReference type="ARBA" id="ARBA00023242"/>
    </source>
</evidence>
<evidence type="ECO:0000259" key="3">
    <source>
        <dbReference type="SMART" id="SM01191"/>
    </source>
</evidence>
<comment type="caution">
    <text evidence="4">The sequence shown here is derived from an EMBL/GenBank/DDBJ whole genome shotgun (WGS) entry which is preliminary data.</text>
</comment>
<feature type="domain" description="ENT" evidence="3">
    <location>
        <begin position="226"/>
        <end position="280"/>
    </location>
</feature>
<evidence type="ECO:0000313" key="4">
    <source>
        <dbReference type="EMBL" id="KAK8498901.1"/>
    </source>
</evidence>
<keyword evidence="2" id="KW-0539">Nucleus</keyword>
<name>A0ABR2AXE0_9ROSI</name>
<dbReference type="Proteomes" id="UP001472677">
    <property type="component" value="Unassembled WGS sequence"/>
</dbReference>
<dbReference type="Gene3D" id="1.10.1240.40">
    <property type="entry name" value="ENT domain"/>
    <property type="match status" value="1"/>
</dbReference>
<organism evidence="4 5">
    <name type="scientific">Hibiscus sabdariffa</name>
    <name type="common">roselle</name>
    <dbReference type="NCBI Taxonomy" id="183260"/>
    <lineage>
        <taxon>Eukaryota</taxon>
        <taxon>Viridiplantae</taxon>
        <taxon>Streptophyta</taxon>
        <taxon>Embryophyta</taxon>
        <taxon>Tracheophyta</taxon>
        <taxon>Spermatophyta</taxon>
        <taxon>Magnoliopsida</taxon>
        <taxon>eudicotyledons</taxon>
        <taxon>Gunneridae</taxon>
        <taxon>Pentapetalae</taxon>
        <taxon>rosids</taxon>
        <taxon>malvids</taxon>
        <taxon>Malvales</taxon>
        <taxon>Malvaceae</taxon>
        <taxon>Malvoideae</taxon>
        <taxon>Hibiscus</taxon>
    </lineage>
</organism>
<reference evidence="4 5" key="1">
    <citation type="journal article" date="2024" name="G3 (Bethesda)">
        <title>Genome assembly of Hibiscus sabdariffa L. provides insights into metabolisms of medicinal natural products.</title>
        <authorList>
            <person name="Kim T."/>
        </authorList>
    </citation>
    <scope>NUCLEOTIDE SEQUENCE [LARGE SCALE GENOMIC DNA]</scope>
    <source>
        <strain evidence="4">TK-2024</strain>
        <tissue evidence="4">Old leaves</tissue>
    </source>
</reference>
<proteinExistence type="predicted"/>
<protein>
    <recommendedName>
        <fullName evidence="3">ENT domain-containing protein</fullName>
    </recommendedName>
</protein>
<dbReference type="InterPro" id="IPR036142">
    <property type="entry name" value="ENT_dom-like_sf"/>
</dbReference>
<sequence length="280" mass="31226">MANEEPNFRKIVLETEVVEAMLQLNRWDFDAFIRPYMSPGHITSLSEVGGCCHIIALDAKTGRVFSVELVRHSDGYLLMGNGVSAMIRQNIFVVGYENTECLEMHDLESLLSHHLLHYASLLLHFMGKTNSCSSWQICQHANVHIRHAYSYINAMSISEHLGTNDAASVTCSVGSCSVSSNNFYRLRHCVSTGPIEVVDGECSDAESFCPRGDKEGNCLLSTKEELAAEIHKIELHAYRCTLEALHASGPLSWELETIVTNEHLMELRNLISSDTSIPIR</sequence>
<accession>A0ABR2AXE0</accession>
<dbReference type="SMART" id="SM01191">
    <property type="entry name" value="ENT"/>
    <property type="match status" value="1"/>
</dbReference>
<dbReference type="InterPro" id="IPR005491">
    <property type="entry name" value="ENT_dom"/>
</dbReference>
<keyword evidence="5" id="KW-1185">Reference proteome</keyword>